<proteinExistence type="predicted"/>
<evidence type="ECO:0000313" key="1">
    <source>
        <dbReference type="EMBL" id="AQS50526.1"/>
    </source>
</evidence>
<sequence length="113" mass="12934">MNVALKKPDAVDCARLISIVTSQIHACLQDKREFVFVTTTPRFRPVALNRRELILCIFEAMEPYDVGDLLLSLRDDIVRTRLYAARQDAIMRFAEFTVQRMTVAEKEALCASI</sequence>
<dbReference type="RefSeq" id="WP_077733065.1">
    <property type="nucleotide sequence ID" value="NZ_JBGJLN010000003.1"/>
</dbReference>
<dbReference type="EMBL" id="CP019697">
    <property type="protein sequence ID" value="AQS50526.1"/>
    <property type="molecule type" value="Genomic_DNA"/>
</dbReference>
<reference evidence="1 2" key="1">
    <citation type="submission" date="2017-01" db="EMBL/GenBank/DDBJ databases">
        <title>Complete Genome Sequence of Paenalcaligenes hominis, Isolated from a paraplegic Patient with neurogenic bladder.</title>
        <authorList>
            <person name="Mukhopadhyay R."/>
            <person name="Joaquin J."/>
            <person name="Hogue R."/>
            <person name="Kilaru A."/>
            <person name="Jospin G."/>
            <person name="Mars K."/>
            <person name="Eisen J.A."/>
            <person name="Chaturvedi V."/>
        </authorList>
    </citation>
    <scope>NUCLEOTIDE SEQUENCE [LARGE SCALE GENOMIC DNA]</scope>
    <source>
        <strain evidence="1 2">15S00501</strain>
    </source>
</reference>
<protein>
    <submittedName>
        <fullName evidence="1">Uncharacterized protein</fullName>
    </submittedName>
</protein>
<dbReference type="Proteomes" id="UP000189369">
    <property type="component" value="Chromosome"/>
</dbReference>
<dbReference type="KEGG" id="phn:PAEH1_01335"/>
<accession>A0A1U9JXP9</accession>
<gene>
    <name evidence="1" type="ORF">PAEH1_01335</name>
</gene>
<evidence type="ECO:0000313" key="2">
    <source>
        <dbReference type="Proteomes" id="UP000189369"/>
    </source>
</evidence>
<dbReference type="STRING" id="643674.PAEH1_01335"/>
<organism evidence="1 2">
    <name type="scientific">Paenalcaligenes hominis</name>
    <dbReference type="NCBI Taxonomy" id="643674"/>
    <lineage>
        <taxon>Bacteria</taxon>
        <taxon>Pseudomonadati</taxon>
        <taxon>Pseudomonadota</taxon>
        <taxon>Betaproteobacteria</taxon>
        <taxon>Burkholderiales</taxon>
        <taxon>Alcaligenaceae</taxon>
        <taxon>Paenalcaligenes</taxon>
    </lineage>
</organism>
<name>A0A1U9JXP9_9BURK</name>
<dbReference type="AlphaFoldDB" id="A0A1U9JXP9"/>